<evidence type="ECO:0000313" key="1">
    <source>
        <dbReference type="EMBL" id="OSD06563.1"/>
    </source>
</evidence>
<gene>
    <name evidence="1" type="ORF">PYCCODRAFT_1431568</name>
</gene>
<sequence length="96" mass="10993">MNGQYEATRRRLPAHLAAFIHLLPPLRHPLFRLCFLLCDLPLVCLHVLIALNCSLEVLLSPRPLWSDRRSLARCWQAVPILDKARLYRETATPVAA</sequence>
<protein>
    <submittedName>
        <fullName evidence="1">Uncharacterized protein</fullName>
    </submittedName>
</protein>
<accession>A0A1Y2J0X8</accession>
<keyword evidence="2" id="KW-1185">Reference proteome</keyword>
<name>A0A1Y2J0X8_TRAC3</name>
<organism evidence="1 2">
    <name type="scientific">Trametes coccinea (strain BRFM310)</name>
    <name type="common">Pycnoporus coccineus</name>
    <dbReference type="NCBI Taxonomy" id="1353009"/>
    <lineage>
        <taxon>Eukaryota</taxon>
        <taxon>Fungi</taxon>
        <taxon>Dikarya</taxon>
        <taxon>Basidiomycota</taxon>
        <taxon>Agaricomycotina</taxon>
        <taxon>Agaricomycetes</taxon>
        <taxon>Polyporales</taxon>
        <taxon>Polyporaceae</taxon>
        <taxon>Trametes</taxon>
    </lineage>
</organism>
<reference evidence="1 2" key="1">
    <citation type="journal article" date="2015" name="Biotechnol. Biofuels">
        <title>Enhanced degradation of softwood versus hardwood by the white-rot fungus Pycnoporus coccineus.</title>
        <authorList>
            <person name="Couturier M."/>
            <person name="Navarro D."/>
            <person name="Chevret D."/>
            <person name="Henrissat B."/>
            <person name="Piumi F."/>
            <person name="Ruiz-Duenas F.J."/>
            <person name="Martinez A.T."/>
            <person name="Grigoriev I.V."/>
            <person name="Riley R."/>
            <person name="Lipzen A."/>
            <person name="Berrin J.G."/>
            <person name="Master E.R."/>
            <person name="Rosso M.N."/>
        </authorList>
    </citation>
    <scope>NUCLEOTIDE SEQUENCE [LARGE SCALE GENOMIC DNA]</scope>
    <source>
        <strain evidence="1 2">BRFM310</strain>
    </source>
</reference>
<dbReference type="AlphaFoldDB" id="A0A1Y2J0X8"/>
<dbReference type="Proteomes" id="UP000193067">
    <property type="component" value="Unassembled WGS sequence"/>
</dbReference>
<dbReference type="EMBL" id="KZ084090">
    <property type="protein sequence ID" value="OSD06563.1"/>
    <property type="molecule type" value="Genomic_DNA"/>
</dbReference>
<evidence type="ECO:0000313" key="2">
    <source>
        <dbReference type="Proteomes" id="UP000193067"/>
    </source>
</evidence>
<proteinExistence type="predicted"/>